<keyword evidence="4" id="KW-0732">Signal</keyword>
<dbReference type="InterPro" id="IPR035992">
    <property type="entry name" value="Ricin_B-like_lectins"/>
</dbReference>
<keyword evidence="5" id="KW-0430">Lectin</keyword>
<dbReference type="InterPro" id="IPR000772">
    <property type="entry name" value="Ricin_B_lectin"/>
</dbReference>
<evidence type="ECO:0000256" key="7">
    <source>
        <dbReference type="ARBA" id="ARBA00023180"/>
    </source>
</evidence>
<keyword evidence="6" id="KW-0378">Hydrolase</keyword>
<dbReference type="Pfam" id="PF17801">
    <property type="entry name" value="Melibiase_C"/>
    <property type="match status" value="1"/>
</dbReference>
<evidence type="ECO:0000256" key="1">
    <source>
        <dbReference type="ARBA" id="ARBA00003969"/>
    </source>
</evidence>
<dbReference type="PANTHER" id="PTHR11452:SF91">
    <property type="entry name" value="ALPHA-GALACTOSIDASE A-RELATED"/>
    <property type="match status" value="1"/>
</dbReference>
<evidence type="ECO:0000256" key="8">
    <source>
        <dbReference type="ARBA" id="ARBA00023295"/>
    </source>
</evidence>
<protein>
    <recommendedName>
        <fullName evidence="9">Melibiase A</fullName>
    </recommendedName>
</protein>
<dbReference type="Gene3D" id="3.20.20.70">
    <property type="entry name" value="Aldolase class I"/>
    <property type="match status" value="1"/>
</dbReference>
<dbReference type="Pfam" id="PF00652">
    <property type="entry name" value="Ricin_B_lectin"/>
    <property type="match status" value="1"/>
</dbReference>
<reference evidence="11" key="1">
    <citation type="journal article" date="2014" name="Int. J. Syst. Evol. Microbiol.">
        <title>Complete genome sequence of Corynebacterium casei LMG S-19264T (=DSM 44701T), isolated from a smear-ripened cheese.</title>
        <authorList>
            <consortium name="US DOE Joint Genome Institute (JGI-PGF)"/>
            <person name="Walter F."/>
            <person name="Albersmeier A."/>
            <person name="Kalinowski J."/>
            <person name="Ruckert C."/>
        </authorList>
    </citation>
    <scope>NUCLEOTIDE SEQUENCE</scope>
    <source>
        <strain evidence="11">JCM 4434</strain>
    </source>
</reference>
<sequence length="266" mass="27445">MMASPLILSTDIPNLSAASLATLSNTDIIAIDQDPLGKQAGIVSRNGTVDVLSRPLANGDRAVALLNRGTGTITAGTTLDAVGFQGGGCSAGVKDLWTGTRFSSTGTISTSIPAHGTAIFRVTPGAGCVGQQPTGQIAGIGGKCLDDAYAGTDPNNPVTLYSCHGGANQRWTMPGDGTVRTLGACLDAAYRSNDSRHVGYWAVLNPCDGRASEQWAYQRNGYLQNTGLHLCVDDYASDTTDATPIIVDGCGASEANQANQIWVLPV</sequence>
<keyword evidence="8" id="KW-0326">Glycosidase</keyword>
<dbReference type="GO" id="GO:0004553">
    <property type="term" value="F:hydrolase activity, hydrolyzing O-glycosyl compounds"/>
    <property type="evidence" value="ECO:0007669"/>
    <property type="project" value="InterPro"/>
</dbReference>
<dbReference type="Gene3D" id="2.80.10.50">
    <property type="match status" value="1"/>
</dbReference>
<dbReference type="GO" id="GO:0005576">
    <property type="term" value="C:extracellular region"/>
    <property type="evidence" value="ECO:0007669"/>
    <property type="project" value="UniProtKB-SubCell"/>
</dbReference>
<dbReference type="GeneID" id="97489911"/>
<dbReference type="InterPro" id="IPR002241">
    <property type="entry name" value="Glyco_hydro_27"/>
</dbReference>
<dbReference type="InterPro" id="IPR013785">
    <property type="entry name" value="Aldolase_TIM"/>
</dbReference>
<dbReference type="AlphaFoldDB" id="A0A8H9LUP2"/>
<dbReference type="EMBL" id="BMUB01000036">
    <property type="protein sequence ID" value="GGV05416.1"/>
    <property type="molecule type" value="Genomic_DNA"/>
</dbReference>
<evidence type="ECO:0000256" key="3">
    <source>
        <dbReference type="ARBA" id="ARBA00022525"/>
    </source>
</evidence>
<evidence type="ECO:0000256" key="5">
    <source>
        <dbReference type="ARBA" id="ARBA00022734"/>
    </source>
</evidence>
<dbReference type="GO" id="GO:0005975">
    <property type="term" value="P:carbohydrate metabolic process"/>
    <property type="evidence" value="ECO:0007669"/>
    <property type="project" value="InterPro"/>
</dbReference>
<comment type="function">
    <text evidence="1">Hydrolyzes a variety of simple alpha-D-galactoside as well as more complex molecules such as oligosaccharides and polysaccharides.</text>
</comment>
<evidence type="ECO:0000313" key="11">
    <source>
        <dbReference type="EMBL" id="GGV05416.1"/>
    </source>
</evidence>
<dbReference type="OrthoDB" id="9807519at2"/>
<dbReference type="SUPFAM" id="SSF50370">
    <property type="entry name" value="Ricin B-like lectins"/>
    <property type="match status" value="1"/>
</dbReference>
<accession>A0A8H9LUP2</accession>
<evidence type="ECO:0000256" key="6">
    <source>
        <dbReference type="ARBA" id="ARBA00022801"/>
    </source>
</evidence>
<dbReference type="InterPro" id="IPR013780">
    <property type="entry name" value="Glyco_hydro_b"/>
</dbReference>
<organism evidence="11 12">
    <name type="scientific">Kitasatospora aureofaciens</name>
    <name type="common">Streptomyces aureofaciens</name>
    <dbReference type="NCBI Taxonomy" id="1894"/>
    <lineage>
        <taxon>Bacteria</taxon>
        <taxon>Bacillati</taxon>
        <taxon>Actinomycetota</taxon>
        <taxon>Actinomycetes</taxon>
        <taxon>Kitasatosporales</taxon>
        <taxon>Streptomycetaceae</taxon>
        <taxon>Kitasatospora</taxon>
    </lineage>
</organism>
<feature type="domain" description="Ricin B lectin" evidence="10">
    <location>
        <begin position="134"/>
        <end position="265"/>
    </location>
</feature>
<dbReference type="PROSITE" id="PS50231">
    <property type="entry name" value="RICIN_B_LECTIN"/>
    <property type="match status" value="1"/>
</dbReference>
<comment type="subcellular location">
    <subcellularLocation>
        <location evidence="2">Secreted</location>
    </subcellularLocation>
</comment>
<gene>
    <name evidence="11" type="ORF">GCM10010502_70390</name>
</gene>
<dbReference type="RefSeq" id="WP_078938644.1">
    <property type="nucleotide sequence ID" value="NZ_BMUB01000036.1"/>
</dbReference>
<dbReference type="Gene3D" id="2.60.40.1180">
    <property type="entry name" value="Golgi alpha-mannosidase II"/>
    <property type="match status" value="1"/>
</dbReference>
<comment type="caution">
    <text evidence="11">The sequence shown here is derived from an EMBL/GenBank/DDBJ whole genome shotgun (WGS) entry which is preliminary data.</text>
</comment>
<dbReference type="KEGG" id="kau:B6264_03120"/>
<dbReference type="SUPFAM" id="SSF51011">
    <property type="entry name" value="Glycosyl hydrolase domain"/>
    <property type="match status" value="1"/>
</dbReference>
<evidence type="ECO:0000256" key="2">
    <source>
        <dbReference type="ARBA" id="ARBA00004613"/>
    </source>
</evidence>
<name>A0A8H9LUP2_KITAU</name>
<proteinExistence type="predicted"/>
<keyword evidence="7" id="KW-0325">Glycoprotein</keyword>
<reference evidence="11" key="2">
    <citation type="submission" date="2020-09" db="EMBL/GenBank/DDBJ databases">
        <authorList>
            <person name="Sun Q."/>
            <person name="Ohkuma M."/>
        </authorList>
    </citation>
    <scope>NUCLEOTIDE SEQUENCE</scope>
    <source>
        <strain evidence="11">JCM 4434</strain>
    </source>
</reference>
<dbReference type="PANTHER" id="PTHR11452">
    <property type="entry name" value="ALPHA-GALACTOSIDASE/ALPHA-N-ACETYLGALACTOSAMINIDASE"/>
    <property type="match status" value="1"/>
</dbReference>
<evidence type="ECO:0000256" key="4">
    <source>
        <dbReference type="ARBA" id="ARBA00022729"/>
    </source>
</evidence>
<dbReference type="SMART" id="SM00458">
    <property type="entry name" value="RICIN"/>
    <property type="match status" value="1"/>
</dbReference>
<evidence type="ECO:0000313" key="12">
    <source>
        <dbReference type="Proteomes" id="UP000610124"/>
    </source>
</evidence>
<dbReference type="InterPro" id="IPR041233">
    <property type="entry name" value="Melibiase_C"/>
</dbReference>
<keyword evidence="3" id="KW-0964">Secreted</keyword>
<evidence type="ECO:0000256" key="9">
    <source>
        <dbReference type="ARBA" id="ARBA00030467"/>
    </source>
</evidence>
<dbReference type="GO" id="GO:0030246">
    <property type="term" value="F:carbohydrate binding"/>
    <property type="evidence" value="ECO:0007669"/>
    <property type="project" value="UniProtKB-KW"/>
</dbReference>
<dbReference type="Proteomes" id="UP000610124">
    <property type="component" value="Unassembled WGS sequence"/>
</dbReference>
<evidence type="ECO:0000259" key="10">
    <source>
        <dbReference type="SMART" id="SM00458"/>
    </source>
</evidence>